<evidence type="ECO:0000259" key="2">
    <source>
        <dbReference type="PROSITE" id="PS51934"/>
    </source>
</evidence>
<evidence type="ECO:0000313" key="5">
    <source>
        <dbReference type="Proteomes" id="UP000663845"/>
    </source>
</evidence>
<proteinExistence type="predicted"/>
<dbReference type="EMBL" id="CAJNOG010000166">
    <property type="protein sequence ID" value="CAF1030844.1"/>
    <property type="molecule type" value="Genomic_DNA"/>
</dbReference>
<dbReference type="Gene3D" id="3.90.1720.10">
    <property type="entry name" value="endopeptidase domain like (from Nostoc punctiforme)"/>
    <property type="match status" value="1"/>
</dbReference>
<reference evidence="3" key="1">
    <citation type="submission" date="2021-02" db="EMBL/GenBank/DDBJ databases">
        <authorList>
            <person name="Nowell W R."/>
        </authorList>
    </citation>
    <scope>NUCLEOTIDE SEQUENCE</scope>
</reference>
<keyword evidence="1" id="KW-1133">Transmembrane helix</keyword>
<protein>
    <recommendedName>
        <fullName evidence="2">LRAT domain-containing protein</fullName>
    </recommendedName>
</protein>
<gene>
    <name evidence="3" type="ORF">JYZ213_LOCUS17590</name>
    <name evidence="4" type="ORF">OXD698_LOCUS30769</name>
</gene>
<evidence type="ECO:0000256" key="1">
    <source>
        <dbReference type="SAM" id="Phobius"/>
    </source>
</evidence>
<organism evidence="3 5">
    <name type="scientific">Adineta steineri</name>
    <dbReference type="NCBI Taxonomy" id="433720"/>
    <lineage>
        <taxon>Eukaryota</taxon>
        <taxon>Metazoa</taxon>
        <taxon>Spiralia</taxon>
        <taxon>Gnathifera</taxon>
        <taxon>Rotifera</taxon>
        <taxon>Eurotatoria</taxon>
        <taxon>Bdelloidea</taxon>
        <taxon>Adinetida</taxon>
        <taxon>Adinetidae</taxon>
        <taxon>Adineta</taxon>
    </lineage>
</organism>
<name>A0A814J582_9BILA</name>
<sequence length="550" mass="62289">MTSEETTLKNEDELVGLNKNSFRSEKWAYTVFSAIESAFKSFWYIPRYSKEACVLHPRSPALKSSLDIARGDVLCAKRYVGKMKSVALASYYHFGVYVGSIKTSNGRELHDAVIHLQKDSENRNIFINATSLVSKEKGEGFIYENPDSKHPPLLFKVIYKDRTQAQQNETAERAEEIYRNVDPNVDRYADKYSLVSNNCEHFVNICAFGTPHCEQHARFMMTTIPGFFKASPVIAKFVRYIMPIVAQISEGIVPILHYHLSYIGESIALGMLLLECVVRIFWDIYLLQQSGCLTRDKFMDIMKKRLIPIAPELLSAIAFLLVSVICASTSFIGIGIGIVGLIIVLVLRFTTRPRLERWIQERELARREDFFQWYPSEVARLVMKTAEDELNEGISAKFQSEKLSGKAITEMIQKQRQGVGDVSFETKFQFLSPEKLSIFKQNLDNIFGHLSLEDLKSSVTVIYEGKSLTIKPSLGNPITVGHVLDMGRLNWGIDFLKGKWQLATTNADDGNKTVIASWIRNSIDETIDIMPDTSIKLDLSYAESDGCALM</sequence>
<dbReference type="AlphaFoldDB" id="A0A814J582"/>
<feature type="transmembrane region" description="Helical" evidence="1">
    <location>
        <begin position="331"/>
        <end position="350"/>
    </location>
</feature>
<accession>A0A814J582</accession>
<dbReference type="PROSITE" id="PS51934">
    <property type="entry name" value="LRAT"/>
    <property type="match status" value="1"/>
</dbReference>
<comment type="caution">
    <text evidence="3">The sequence shown here is derived from an EMBL/GenBank/DDBJ whole genome shotgun (WGS) entry which is preliminary data.</text>
</comment>
<dbReference type="EMBL" id="CAJOAZ010003679">
    <property type="protein sequence ID" value="CAF4022200.1"/>
    <property type="molecule type" value="Genomic_DNA"/>
</dbReference>
<dbReference type="Proteomes" id="UP000663845">
    <property type="component" value="Unassembled WGS sequence"/>
</dbReference>
<keyword evidence="1" id="KW-0472">Membrane</keyword>
<keyword evidence="1" id="KW-0812">Transmembrane</keyword>
<dbReference type="InterPro" id="IPR007053">
    <property type="entry name" value="LRAT_dom"/>
</dbReference>
<dbReference type="Proteomes" id="UP000663844">
    <property type="component" value="Unassembled WGS sequence"/>
</dbReference>
<evidence type="ECO:0000313" key="3">
    <source>
        <dbReference type="EMBL" id="CAF1030844.1"/>
    </source>
</evidence>
<feature type="domain" description="LRAT" evidence="2">
    <location>
        <begin position="83"/>
        <end position="215"/>
    </location>
</feature>
<evidence type="ECO:0000313" key="4">
    <source>
        <dbReference type="EMBL" id="CAF4022200.1"/>
    </source>
</evidence>
<dbReference type="Pfam" id="PF04970">
    <property type="entry name" value="LRAT"/>
    <property type="match status" value="1"/>
</dbReference>